<evidence type="ECO:0000256" key="1">
    <source>
        <dbReference type="ARBA" id="ARBA00010609"/>
    </source>
</evidence>
<protein>
    <recommendedName>
        <fullName evidence="14">Multicopper oxidase</fullName>
    </recommendedName>
</protein>
<evidence type="ECO:0000256" key="2">
    <source>
        <dbReference type="ARBA" id="ARBA00022723"/>
    </source>
</evidence>
<dbReference type="Gene3D" id="2.60.40.420">
    <property type="entry name" value="Cupredoxins - blue copper proteins"/>
    <property type="match status" value="3"/>
</dbReference>
<dbReference type="PROSITE" id="PS00080">
    <property type="entry name" value="MULTICOPPER_OXIDASE2"/>
    <property type="match status" value="1"/>
</dbReference>
<accession>A0A9W4WIS8</accession>
<evidence type="ECO:0000259" key="11">
    <source>
        <dbReference type="Pfam" id="PF07732"/>
    </source>
</evidence>
<dbReference type="InterPro" id="IPR008972">
    <property type="entry name" value="Cupredoxin"/>
</dbReference>
<dbReference type="InterPro" id="IPR001117">
    <property type="entry name" value="Cu-oxidase_2nd"/>
</dbReference>
<evidence type="ECO:0000256" key="5">
    <source>
        <dbReference type="ARBA" id="ARBA00023002"/>
    </source>
</evidence>
<keyword evidence="3 8" id="KW-0732">Signal</keyword>
<feature type="domain" description="Plastocyanin-like" evidence="9">
    <location>
        <begin position="309"/>
        <end position="373"/>
    </location>
</feature>
<dbReference type="PANTHER" id="PTHR11709:SF488">
    <property type="entry name" value="LACCASE-RELATED"/>
    <property type="match status" value="1"/>
</dbReference>
<dbReference type="InterPro" id="IPR011707">
    <property type="entry name" value="Cu-oxidase-like_N"/>
</dbReference>
<feature type="chain" id="PRO_5040850191" description="Multicopper oxidase" evidence="8">
    <location>
        <begin position="20"/>
        <end position="658"/>
    </location>
</feature>
<dbReference type="PROSITE" id="PS00079">
    <property type="entry name" value="MULTICOPPER_OXIDASE1"/>
    <property type="match status" value="1"/>
</dbReference>
<evidence type="ECO:0000313" key="13">
    <source>
        <dbReference type="Proteomes" id="UP001152533"/>
    </source>
</evidence>
<evidence type="ECO:0000259" key="10">
    <source>
        <dbReference type="Pfam" id="PF07731"/>
    </source>
</evidence>
<comment type="similarity">
    <text evidence="1">Belongs to the multicopper oxidase family.</text>
</comment>
<keyword evidence="2" id="KW-0479">Metal-binding</keyword>
<evidence type="ECO:0000256" key="6">
    <source>
        <dbReference type="ARBA" id="ARBA00023008"/>
    </source>
</evidence>
<evidence type="ECO:0000256" key="8">
    <source>
        <dbReference type="SAM" id="SignalP"/>
    </source>
</evidence>
<dbReference type="GO" id="GO:0005507">
    <property type="term" value="F:copper ion binding"/>
    <property type="evidence" value="ECO:0007669"/>
    <property type="project" value="InterPro"/>
</dbReference>
<dbReference type="GO" id="GO:0016491">
    <property type="term" value="F:oxidoreductase activity"/>
    <property type="evidence" value="ECO:0007669"/>
    <property type="project" value="UniProtKB-KW"/>
</dbReference>
<feature type="domain" description="Plastocyanin-like" evidence="10">
    <location>
        <begin position="463"/>
        <end position="604"/>
    </location>
</feature>
<keyword evidence="4" id="KW-0677">Repeat</keyword>
<dbReference type="CDD" id="cd13850">
    <property type="entry name" value="CuRO_1_Abr2_like"/>
    <property type="match status" value="1"/>
</dbReference>
<sequence length="658" mass="73630">MQLMTLLSCALRIWSPTWCQRPDLLQLDGAKEPSPARQPVRFELHITSGKVDAIGAGTRDAILVNGTFVGPTLRLEQGDEVEFLVRNYLREDTTMHFHGIAQRTTPWSDGVPGLTQRQIHPGAFYLYRWTAEEAGTFFYHAHSKGQLMDGLYGAIIIDASLKSTRPFHLISRDASEEQAMHAAEMKNQPLLLADWSQYKFDDFYHIETTANFDLACTDAIIVNGVGSQYCLDPITLDNMTNPIILKMLKDLGEDHMTAKGCVPPIQALQGDYDVDVGKLPPQAVRECIGGRNPKGNFTFSVDEKLGWAALTFVNVGGLYPLQVSIDNHELRVYAVDGQYIHPVVTDRVYVGNGNRVSVLVKLDQEPARYTIRMANDLLNQILGGFAEMAYGDAAHPPRHQKPKMNYAGQPLIDPIRSFKPEEGQPYPERRPARRPDRTVKLVLRKPGRPHGAYEWSLSGHELYNMTAEELDPPMLFQGPTKAPASELVVFSEVGDWVDMILETEGPFAQSHPIHKHGNKVYFLGSGIGRFPWSSVEEAERSLPVGSFNFENPAYLDTFTTPDIAGNAPAVWTVVRYQVENPGAWLLHCHVQTHQAGGMGIVLMDGIDQFPEVPLEYREWNGRYSPLILEIASLTAVVSQYCHLMIPNWLELLDQSNTV</sequence>
<feature type="domain" description="Plastocyanin-like" evidence="11">
    <location>
        <begin position="47"/>
        <end position="159"/>
    </location>
</feature>
<keyword evidence="6" id="KW-0186">Copper</keyword>
<keyword evidence="13" id="KW-1185">Reference proteome</keyword>
<proteinExistence type="inferred from homology"/>
<evidence type="ECO:0000256" key="4">
    <source>
        <dbReference type="ARBA" id="ARBA00022737"/>
    </source>
</evidence>
<evidence type="ECO:0000256" key="3">
    <source>
        <dbReference type="ARBA" id="ARBA00022729"/>
    </source>
</evidence>
<dbReference type="FunFam" id="2.60.40.420:FF:000036">
    <property type="entry name" value="L-ascorbate oxidase"/>
    <property type="match status" value="1"/>
</dbReference>
<dbReference type="EMBL" id="CAMGZC010000338">
    <property type="protein sequence ID" value="CAI0646531.1"/>
    <property type="molecule type" value="Genomic_DNA"/>
</dbReference>
<keyword evidence="5" id="KW-0560">Oxidoreductase</keyword>
<dbReference type="Pfam" id="PF07731">
    <property type="entry name" value="Cu-oxidase_2"/>
    <property type="match status" value="1"/>
</dbReference>
<dbReference type="Pfam" id="PF07732">
    <property type="entry name" value="Cu-oxidase_3"/>
    <property type="match status" value="1"/>
</dbReference>
<gene>
    <name evidence="12" type="ORF">CGXH109_LOCUS55959</name>
</gene>
<dbReference type="InterPro" id="IPR011706">
    <property type="entry name" value="Cu-oxidase_C"/>
</dbReference>
<evidence type="ECO:0000256" key="7">
    <source>
        <dbReference type="ARBA" id="ARBA00023180"/>
    </source>
</evidence>
<evidence type="ECO:0000313" key="12">
    <source>
        <dbReference type="EMBL" id="CAI0646531.1"/>
    </source>
</evidence>
<keyword evidence="7" id="KW-0325">Glycoprotein</keyword>
<dbReference type="InterPro" id="IPR002355">
    <property type="entry name" value="Cu_oxidase_Cu_BS"/>
</dbReference>
<dbReference type="InterPro" id="IPR033138">
    <property type="entry name" value="Cu_oxidase_CS"/>
</dbReference>
<reference evidence="12" key="1">
    <citation type="submission" date="2022-08" db="EMBL/GenBank/DDBJ databases">
        <authorList>
            <person name="Giroux E."/>
            <person name="Giroux E."/>
        </authorList>
    </citation>
    <scope>NUCLEOTIDE SEQUENCE</scope>
    <source>
        <strain evidence="12">H1091258</strain>
    </source>
</reference>
<dbReference type="CDD" id="cd13898">
    <property type="entry name" value="CuRO_3_Abr2_like"/>
    <property type="match status" value="1"/>
</dbReference>
<dbReference type="Pfam" id="PF00394">
    <property type="entry name" value="Cu-oxidase"/>
    <property type="match status" value="1"/>
</dbReference>
<dbReference type="InterPro" id="IPR045087">
    <property type="entry name" value="Cu-oxidase_fam"/>
</dbReference>
<comment type="caution">
    <text evidence="12">The sequence shown here is derived from an EMBL/GenBank/DDBJ whole genome shotgun (WGS) entry which is preliminary data.</text>
</comment>
<organism evidence="12 13">
    <name type="scientific">Colletotrichum noveboracense</name>
    <dbReference type="NCBI Taxonomy" id="2664923"/>
    <lineage>
        <taxon>Eukaryota</taxon>
        <taxon>Fungi</taxon>
        <taxon>Dikarya</taxon>
        <taxon>Ascomycota</taxon>
        <taxon>Pezizomycotina</taxon>
        <taxon>Sordariomycetes</taxon>
        <taxon>Hypocreomycetidae</taxon>
        <taxon>Glomerellales</taxon>
        <taxon>Glomerellaceae</taxon>
        <taxon>Colletotrichum</taxon>
        <taxon>Colletotrichum gloeosporioides species complex</taxon>
    </lineage>
</organism>
<evidence type="ECO:0008006" key="14">
    <source>
        <dbReference type="Google" id="ProtNLM"/>
    </source>
</evidence>
<name>A0A9W4WIS8_9PEZI</name>
<evidence type="ECO:0000259" key="9">
    <source>
        <dbReference type="Pfam" id="PF00394"/>
    </source>
</evidence>
<dbReference type="Proteomes" id="UP001152533">
    <property type="component" value="Unassembled WGS sequence"/>
</dbReference>
<dbReference type="AlphaFoldDB" id="A0A9W4WIS8"/>
<feature type="signal peptide" evidence="8">
    <location>
        <begin position="1"/>
        <end position="19"/>
    </location>
</feature>
<dbReference type="PANTHER" id="PTHR11709">
    <property type="entry name" value="MULTI-COPPER OXIDASE"/>
    <property type="match status" value="1"/>
</dbReference>
<dbReference type="SUPFAM" id="SSF49503">
    <property type="entry name" value="Cupredoxins"/>
    <property type="match status" value="3"/>
</dbReference>